<evidence type="ECO:0000256" key="1">
    <source>
        <dbReference type="SAM" id="Phobius"/>
    </source>
</evidence>
<reference evidence="3" key="1">
    <citation type="submission" date="2020-06" db="EMBL/GenBank/DDBJ databases">
        <title>Draft genomic sequence of Geomonas sp. Red330.</title>
        <authorList>
            <person name="Itoh H."/>
            <person name="Zhenxing X."/>
            <person name="Ushijima N."/>
            <person name="Masuda Y."/>
            <person name="Shiratori Y."/>
            <person name="Senoo K."/>
        </authorList>
    </citation>
    <scope>NUCLEOTIDE SEQUENCE [LARGE SCALE GENOMIC DNA]</scope>
    <source>
        <strain evidence="3">Red330</strain>
    </source>
</reference>
<protein>
    <submittedName>
        <fullName evidence="2">Uncharacterized protein</fullName>
    </submittedName>
</protein>
<accession>A0A6V8MM43</accession>
<evidence type="ECO:0000313" key="2">
    <source>
        <dbReference type="EMBL" id="GFO60994.1"/>
    </source>
</evidence>
<feature type="transmembrane region" description="Helical" evidence="1">
    <location>
        <begin position="32"/>
        <end position="50"/>
    </location>
</feature>
<dbReference type="Proteomes" id="UP000556026">
    <property type="component" value="Unassembled WGS sequence"/>
</dbReference>
<proteinExistence type="predicted"/>
<sequence length="56" mass="6371">MKWLLSFGGVSLLTSALLDPVIYATLEKPVPWWRDLLMGAAGICCLYLLVKYRRDL</sequence>
<dbReference type="AlphaFoldDB" id="A0A6V8MM43"/>
<organism evidence="2 3">
    <name type="scientific">Geomonas silvestris</name>
    <dbReference type="NCBI Taxonomy" id="2740184"/>
    <lineage>
        <taxon>Bacteria</taxon>
        <taxon>Pseudomonadati</taxon>
        <taxon>Thermodesulfobacteriota</taxon>
        <taxon>Desulfuromonadia</taxon>
        <taxon>Geobacterales</taxon>
        <taxon>Geobacteraceae</taxon>
        <taxon>Geomonas</taxon>
    </lineage>
</organism>
<comment type="caution">
    <text evidence="2">The sequence shown here is derived from an EMBL/GenBank/DDBJ whole genome shotgun (WGS) entry which is preliminary data.</text>
</comment>
<name>A0A6V8MM43_9BACT</name>
<evidence type="ECO:0000313" key="3">
    <source>
        <dbReference type="Proteomes" id="UP000556026"/>
    </source>
</evidence>
<dbReference type="EMBL" id="BLXX01000011">
    <property type="protein sequence ID" value="GFO60994.1"/>
    <property type="molecule type" value="Genomic_DNA"/>
</dbReference>
<keyword evidence="1" id="KW-0472">Membrane</keyword>
<gene>
    <name evidence="2" type="ORF">GMST_33190</name>
</gene>
<keyword evidence="1" id="KW-0812">Transmembrane</keyword>
<keyword evidence="1" id="KW-1133">Transmembrane helix</keyword>
<dbReference type="RefSeq" id="WP_183355797.1">
    <property type="nucleotide sequence ID" value="NZ_BLXX01000011.1"/>
</dbReference>
<keyword evidence="3" id="KW-1185">Reference proteome</keyword>